<evidence type="ECO:0000256" key="3">
    <source>
        <dbReference type="SAM" id="SignalP"/>
    </source>
</evidence>
<dbReference type="SUPFAM" id="SSF51110">
    <property type="entry name" value="alpha-D-mannose-specific plant lectins"/>
    <property type="match status" value="1"/>
</dbReference>
<dbReference type="Proteomes" id="UP001370490">
    <property type="component" value="Unassembled WGS sequence"/>
</dbReference>
<dbReference type="SMART" id="SM00108">
    <property type="entry name" value="B_lectin"/>
    <property type="match status" value="1"/>
</dbReference>
<dbReference type="PANTHER" id="PTHR32444:SF10">
    <property type="entry name" value="CURCULIN-LIKE (MANNOSE-BINDING) LECTIN FAMILY PROTEIN-RELATED"/>
    <property type="match status" value="1"/>
</dbReference>
<feature type="chain" id="PRO_5042912911" evidence="3">
    <location>
        <begin position="27"/>
        <end position="216"/>
    </location>
</feature>
<gene>
    <name evidence="5" type="ORF">RJ641_034312</name>
</gene>
<keyword evidence="6" id="KW-1185">Reference proteome</keyword>
<accession>A0AAN8ZDV2</accession>
<dbReference type="CDD" id="cd00028">
    <property type="entry name" value="B_lectin"/>
    <property type="match status" value="1"/>
</dbReference>
<reference evidence="5 6" key="1">
    <citation type="submission" date="2023-12" db="EMBL/GenBank/DDBJ databases">
        <title>A high-quality genome assembly for Dillenia turbinata (Dilleniales).</title>
        <authorList>
            <person name="Chanderbali A."/>
        </authorList>
    </citation>
    <scope>NUCLEOTIDE SEQUENCE [LARGE SCALE GENOMIC DNA]</scope>
    <source>
        <strain evidence="5">LSX21</strain>
        <tissue evidence="5">Leaf</tissue>
    </source>
</reference>
<dbReference type="InterPro" id="IPR036426">
    <property type="entry name" value="Bulb-type_lectin_dom_sf"/>
</dbReference>
<dbReference type="Gene3D" id="2.90.10.10">
    <property type="entry name" value="Bulb-type lectin domain"/>
    <property type="match status" value="1"/>
</dbReference>
<feature type="domain" description="Bulb-type lectin" evidence="4">
    <location>
        <begin position="47"/>
        <end position="148"/>
    </location>
</feature>
<keyword evidence="2" id="KW-0325">Glycoprotein</keyword>
<proteinExistence type="predicted"/>
<feature type="signal peptide" evidence="3">
    <location>
        <begin position="1"/>
        <end position="26"/>
    </location>
</feature>
<dbReference type="AlphaFoldDB" id="A0AAN8ZDV2"/>
<dbReference type="PANTHER" id="PTHR32444">
    <property type="entry name" value="BULB-TYPE LECTIN DOMAIN-CONTAINING PROTEIN"/>
    <property type="match status" value="1"/>
</dbReference>
<evidence type="ECO:0000313" key="5">
    <source>
        <dbReference type="EMBL" id="KAK6934157.1"/>
    </source>
</evidence>
<evidence type="ECO:0000256" key="2">
    <source>
        <dbReference type="ARBA" id="ARBA00023180"/>
    </source>
</evidence>
<dbReference type="InterPro" id="IPR001480">
    <property type="entry name" value="Bulb-type_lectin_dom"/>
</dbReference>
<name>A0AAN8ZDV2_9MAGN</name>
<comment type="caution">
    <text evidence="5">The sequence shown here is derived from an EMBL/GenBank/DDBJ whole genome shotgun (WGS) entry which is preliminary data.</text>
</comment>
<sequence>MSSKTSFSVLLLSFFLVLSFSFITQADVPVSDTFTYVNEGEFGPHVVEYDGNYRVLSIFNSPFQLCFYNTTPNAFTLALRMGTLPSESLFRWVWEANRGNPVGDADGHVAWQTNTANKGVVGFKLLPNGNMVLYDAKGNFKWQSFDHPTDTLLVSQALRVKGPTKLVSRLSDKVNSDGAYSLYWSPTHWPFTTKLAAHQGPFSTTLALVRSAAHGN</sequence>
<keyword evidence="1 3" id="KW-0732">Signal</keyword>
<evidence type="ECO:0000259" key="4">
    <source>
        <dbReference type="SMART" id="SM00108"/>
    </source>
</evidence>
<organism evidence="5 6">
    <name type="scientific">Dillenia turbinata</name>
    <dbReference type="NCBI Taxonomy" id="194707"/>
    <lineage>
        <taxon>Eukaryota</taxon>
        <taxon>Viridiplantae</taxon>
        <taxon>Streptophyta</taxon>
        <taxon>Embryophyta</taxon>
        <taxon>Tracheophyta</taxon>
        <taxon>Spermatophyta</taxon>
        <taxon>Magnoliopsida</taxon>
        <taxon>eudicotyledons</taxon>
        <taxon>Gunneridae</taxon>
        <taxon>Pentapetalae</taxon>
        <taxon>Dilleniales</taxon>
        <taxon>Dilleniaceae</taxon>
        <taxon>Dillenia</taxon>
    </lineage>
</organism>
<protein>
    <submittedName>
        <fullName evidence="5">Bulb-type lectin domain</fullName>
    </submittedName>
</protein>
<evidence type="ECO:0000313" key="6">
    <source>
        <dbReference type="Proteomes" id="UP001370490"/>
    </source>
</evidence>
<dbReference type="EMBL" id="JBAMMX010000008">
    <property type="protein sequence ID" value="KAK6934157.1"/>
    <property type="molecule type" value="Genomic_DNA"/>
</dbReference>
<evidence type="ECO:0000256" key="1">
    <source>
        <dbReference type="ARBA" id="ARBA00022729"/>
    </source>
</evidence>
<dbReference type="Pfam" id="PF01453">
    <property type="entry name" value="B_lectin"/>
    <property type="match status" value="1"/>
</dbReference>